<name>A0A0V1CWA4_TRIBR</name>
<comment type="caution">
    <text evidence="1">The sequence shown here is derived from an EMBL/GenBank/DDBJ whole genome shotgun (WGS) entry which is preliminary data.</text>
</comment>
<keyword evidence="2" id="KW-1185">Reference proteome</keyword>
<organism evidence="1 2">
    <name type="scientific">Trichinella britovi</name>
    <name type="common">Parasitic roundworm</name>
    <dbReference type="NCBI Taxonomy" id="45882"/>
    <lineage>
        <taxon>Eukaryota</taxon>
        <taxon>Metazoa</taxon>
        <taxon>Ecdysozoa</taxon>
        <taxon>Nematoda</taxon>
        <taxon>Enoplea</taxon>
        <taxon>Dorylaimia</taxon>
        <taxon>Trichinellida</taxon>
        <taxon>Trichinellidae</taxon>
        <taxon>Trichinella</taxon>
    </lineage>
</organism>
<accession>A0A0V1CWA4</accession>
<dbReference type="OrthoDB" id="10440890at2759"/>
<protein>
    <submittedName>
        <fullName evidence="1">Uncharacterized protein</fullName>
    </submittedName>
</protein>
<proteinExistence type="predicted"/>
<dbReference type="EMBL" id="JYDI01000084">
    <property type="protein sequence ID" value="KRY53527.1"/>
    <property type="molecule type" value="Genomic_DNA"/>
</dbReference>
<evidence type="ECO:0000313" key="1">
    <source>
        <dbReference type="EMBL" id="KRY53527.1"/>
    </source>
</evidence>
<sequence length="152" mass="17738">MLQTHKYHINTAITETCIKQPFTISYMLEFISMLKASKMSLSWLMLRTHKYHINTPITETCIKQPFTISYMLEFISMLKASNKLTVARYLRSMTTQDRNVVETKQSYSCIHFHRKMHRLLKTLWSNSNAEMNALAIIQRLAAGLIMPFVLSS</sequence>
<reference evidence="1 2" key="1">
    <citation type="submission" date="2015-01" db="EMBL/GenBank/DDBJ databases">
        <title>Evolution of Trichinella species and genotypes.</title>
        <authorList>
            <person name="Korhonen P.K."/>
            <person name="Edoardo P."/>
            <person name="Giuseppe L.R."/>
            <person name="Gasser R.B."/>
        </authorList>
    </citation>
    <scope>NUCLEOTIDE SEQUENCE [LARGE SCALE GENOMIC DNA]</scope>
    <source>
        <strain evidence="1">ISS120</strain>
    </source>
</reference>
<evidence type="ECO:0000313" key="2">
    <source>
        <dbReference type="Proteomes" id="UP000054653"/>
    </source>
</evidence>
<gene>
    <name evidence="1" type="ORF">T03_18054</name>
</gene>
<dbReference type="AlphaFoldDB" id="A0A0V1CWA4"/>
<dbReference type="Proteomes" id="UP000054653">
    <property type="component" value="Unassembled WGS sequence"/>
</dbReference>